<reference evidence="1 2" key="1">
    <citation type="submission" date="2016-10" db="EMBL/GenBank/DDBJ databases">
        <title>Genome sequence of the ascomycete fungus Penicillium subrubescens.</title>
        <authorList>
            <person name="De Vries R.P."/>
            <person name="Peng M."/>
            <person name="Dilokpimol A."/>
            <person name="Hilden K."/>
            <person name="Makela M.R."/>
            <person name="Grigoriev I."/>
            <person name="Riley R."/>
            <person name="Granchi Z."/>
        </authorList>
    </citation>
    <scope>NUCLEOTIDE SEQUENCE [LARGE SCALE GENOMIC DNA]</scope>
    <source>
        <strain evidence="1 2">CBS 132785</strain>
    </source>
</reference>
<name>A0A1Q5UJ82_9EURO</name>
<gene>
    <name evidence="1" type="ORF">PENSUB_1855</name>
</gene>
<dbReference type="Proteomes" id="UP000186955">
    <property type="component" value="Unassembled WGS sequence"/>
</dbReference>
<comment type="caution">
    <text evidence="1">The sequence shown here is derived from an EMBL/GenBank/DDBJ whole genome shotgun (WGS) entry which is preliminary data.</text>
</comment>
<dbReference type="STRING" id="1316194.A0A1Q5UJ82"/>
<protein>
    <submittedName>
        <fullName evidence="1">Uncharacterized protein</fullName>
    </submittedName>
</protein>
<sequence>MTFGSLNGMNCMSIHFVGVTDFVTEVLQMYNRLQDIVREWTVLSTKKIGEYEVKKEWKVNKLEFWEGSKAPGDPFHNVIVVAKTDRPLKRMMMEVYDAERTQKLASFFVMTSSILFYKHHMRASSPDFFKAPIFQTGFWDLRNGGDTTAENFQTGQVRMNGQGEKQLCDELEDFVETMMDDSQDAQRKFMTGINQM</sequence>
<evidence type="ECO:0000313" key="1">
    <source>
        <dbReference type="EMBL" id="OKP12489.1"/>
    </source>
</evidence>
<evidence type="ECO:0000313" key="2">
    <source>
        <dbReference type="Proteomes" id="UP000186955"/>
    </source>
</evidence>
<accession>A0A1Q5UJ82</accession>
<keyword evidence="2" id="KW-1185">Reference proteome</keyword>
<organism evidence="1 2">
    <name type="scientific">Penicillium subrubescens</name>
    <dbReference type="NCBI Taxonomy" id="1316194"/>
    <lineage>
        <taxon>Eukaryota</taxon>
        <taxon>Fungi</taxon>
        <taxon>Dikarya</taxon>
        <taxon>Ascomycota</taxon>
        <taxon>Pezizomycotina</taxon>
        <taxon>Eurotiomycetes</taxon>
        <taxon>Eurotiomycetidae</taxon>
        <taxon>Eurotiales</taxon>
        <taxon>Aspergillaceae</taxon>
        <taxon>Penicillium</taxon>
    </lineage>
</organism>
<dbReference type="EMBL" id="MNBE01000205">
    <property type="protein sequence ID" value="OKP12489.1"/>
    <property type="molecule type" value="Genomic_DNA"/>
</dbReference>
<proteinExistence type="predicted"/>
<dbReference type="AlphaFoldDB" id="A0A1Q5UJ82"/>